<proteinExistence type="predicted"/>
<organism evidence="1 2">
    <name type="scientific">Tribolium castaneum</name>
    <name type="common">Red flour beetle</name>
    <dbReference type="NCBI Taxonomy" id="7070"/>
    <lineage>
        <taxon>Eukaryota</taxon>
        <taxon>Metazoa</taxon>
        <taxon>Ecdysozoa</taxon>
        <taxon>Arthropoda</taxon>
        <taxon>Hexapoda</taxon>
        <taxon>Insecta</taxon>
        <taxon>Pterygota</taxon>
        <taxon>Neoptera</taxon>
        <taxon>Endopterygota</taxon>
        <taxon>Coleoptera</taxon>
        <taxon>Polyphaga</taxon>
        <taxon>Cucujiformia</taxon>
        <taxon>Tenebrionidae</taxon>
        <taxon>Tenebrionidae incertae sedis</taxon>
        <taxon>Tribolium</taxon>
    </lineage>
</organism>
<gene>
    <name evidence="1" type="primary">AUGUSTUS-3.0.2_32965</name>
    <name evidence="1" type="ORF">TcasGA2_TC032965</name>
</gene>
<dbReference type="Proteomes" id="UP000007266">
    <property type="component" value="Unassembled WGS sequence"/>
</dbReference>
<evidence type="ECO:0000313" key="2">
    <source>
        <dbReference type="Proteomes" id="UP000007266"/>
    </source>
</evidence>
<name>A0A139WA69_TRICA</name>
<reference evidence="1 2" key="2">
    <citation type="journal article" date="2010" name="Nucleic Acids Res.">
        <title>BeetleBase in 2010: revisions to provide comprehensive genomic information for Tribolium castaneum.</title>
        <authorList>
            <person name="Kim H.S."/>
            <person name="Murphy T."/>
            <person name="Xia J."/>
            <person name="Caragea D."/>
            <person name="Park Y."/>
            <person name="Beeman R.W."/>
            <person name="Lorenzen M.D."/>
            <person name="Butcher S."/>
            <person name="Manak J.R."/>
            <person name="Brown S.J."/>
        </authorList>
    </citation>
    <scope>NUCLEOTIDE SEQUENCE [LARGE SCALE GENOMIC DNA]</scope>
    <source>
        <strain evidence="1 2">Georgia GA2</strain>
    </source>
</reference>
<keyword evidence="2" id="KW-1185">Reference proteome</keyword>
<dbReference type="InParanoid" id="A0A139WA69"/>
<sequence length="68" mass="7624">MSSSGHCAVVRPLVIRFSYDLREFCPSCCYVTRAGRLGLPVICSQLTDLPLFQLLGDLVTCHFCPWQC</sequence>
<protein>
    <submittedName>
        <fullName evidence="1">Uncharacterized protein</fullName>
    </submittedName>
</protein>
<evidence type="ECO:0000313" key="1">
    <source>
        <dbReference type="EMBL" id="KYB24800.1"/>
    </source>
</evidence>
<dbReference type="AlphaFoldDB" id="A0A139WA69"/>
<accession>A0A139WA69</accession>
<reference evidence="1 2" key="1">
    <citation type="journal article" date="2008" name="Nature">
        <title>The genome of the model beetle and pest Tribolium castaneum.</title>
        <authorList>
            <consortium name="Tribolium Genome Sequencing Consortium"/>
            <person name="Richards S."/>
            <person name="Gibbs R.A."/>
            <person name="Weinstock G.M."/>
            <person name="Brown S.J."/>
            <person name="Denell R."/>
            <person name="Beeman R.W."/>
            <person name="Gibbs R."/>
            <person name="Beeman R.W."/>
            <person name="Brown S.J."/>
            <person name="Bucher G."/>
            <person name="Friedrich M."/>
            <person name="Grimmelikhuijzen C.J."/>
            <person name="Klingler M."/>
            <person name="Lorenzen M."/>
            <person name="Richards S."/>
            <person name="Roth S."/>
            <person name="Schroder R."/>
            <person name="Tautz D."/>
            <person name="Zdobnov E.M."/>
            <person name="Muzny D."/>
            <person name="Gibbs R.A."/>
            <person name="Weinstock G.M."/>
            <person name="Attaway T."/>
            <person name="Bell S."/>
            <person name="Buhay C.J."/>
            <person name="Chandrabose M.N."/>
            <person name="Chavez D."/>
            <person name="Clerk-Blankenburg K.P."/>
            <person name="Cree A."/>
            <person name="Dao M."/>
            <person name="Davis C."/>
            <person name="Chacko J."/>
            <person name="Dinh H."/>
            <person name="Dugan-Rocha S."/>
            <person name="Fowler G."/>
            <person name="Garner T.T."/>
            <person name="Garnes J."/>
            <person name="Gnirke A."/>
            <person name="Hawes A."/>
            <person name="Hernandez J."/>
            <person name="Hines S."/>
            <person name="Holder M."/>
            <person name="Hume J."/>
            <person name="Jhangiani S.N."/>
            <person name="Joshi V."/>
            <person name="Khan Z.M."/>
            <person name="Jackson L."/>
            <person name="Kovar C."/>
            <person name="Kowis A."/>
            <person name="Lee S."/>
            <person name="Lewis L.R."/>
            <person name="Margolis J."/>
            <person name="Morgan M."/>
            <person name="Nazareth L.V."/>
            <person name="Nguyen N."/>
            <person name="Okwuonu G."/>
            <person name="Parker D."/>
            <person name="Richards S."/>
            <person name="Ruiz S.J."/>
            <person name="Santibanez J."/>
            <person name="Savard J."/>
            <person name="Scherer S.E."/>
            <person name="Schneider B."/>
            <person name="Sodergren E."/>
            <person name="Tautz D."/>
            <person name="Vattahil S."/>
            <person name="Villasana D."/>
            <person name="White C.S."/>
            <person name="Wright R."/>
            <person name="Park Y."/>
            <person name="Beeman R.W."/>
            <person name="Lord J."/>
            <person name="Oppert B."/>
            <person name="Lorenzen M."/>
            <person name="Brown S."/>
            <person name="Wang L."/>
            <person name="Savard J."/>
            <person name="Tautz D."/>
            <person name="Richards S."/>
            <person name="Weinstock G."/>
            <person name="Gibbs R.A."/>
            <person name="Liu Y."/>
            <person name="Worley K."/>
            <person name="Weinstock G."/>
            <person name="Elsik C.G."/>
            <person name="Reese J.T."/>
            <person name="Elhaik E."/>
            <person name="Landan G."/>
            <person name="Graur D."/>
            <person name="Arensburger P."/>
            <person name="Atkinson P."/>
            <person name="Beeman R.W."/>
            <person name="Beidler J."/>
            <person name="Brown S.J."/>
            <person name="Demuth J.P."/>
            <person name="Drury D.W."/>
            <person name="Du Y.Z."/>
            <person name="Fujiwara H."/>
            <person name="Lorenzen M."/>
            <person name="Maselli V."/>
            <person name="Osanai M."/>
            <person name="Park Y."/>
            <person name="Robertson H.M."/>
            <person name="Tu Z."/>
            <person name="Wang J.J."/>
            <person name="Wang S."/>
            <person name="Richards S."/>
            <person name="Song H."/>
            <person name="Zhang L."/>
            <person name="Sodergren E."/>
            <person name="Werner D."/>
            <person name="Stanke M."/>
            <person name="Morgenstern B."/>
            <person name="Solovyev V."/>
            <person name="Kosarev P."/>
            <person name="Brown G."/>
            <person name="Chen H.C."/>
            <person name="Ermolaeva O."/>
            <person name="Hlavina W."/>
            <person name="Kapustin Y."/>
            <person name="Kiryutin B."/>
            <person name="Kitts P."/>
            <person name="Maglott D."/>
            <person name="Pruitt K."/>
            <person name="Sapojnikov V."/>
            <person name="Souvorov A."/>
            <person name="Mackey A.J."/>
            <person name="Waterhouse R.M."/>
            <person name="Wyder S."/>
            <person name="Zdobnov E.M."/>
            <person name="Zdobnov E.M."/>
            <person name="Wyder S."/>
            <person name="Kriventseva E.V."/>
            <person name="Kadowaki T."/>
            <person name="Bork P."/>
            <person name="Aranda M."/>
            <person name="Bao R."/>
            <person name="Beermann A."/>
            <person name="Berns N."/>
            <person name="Bolognesi R."/>
            <person name="Bonneton F."/>
            <person name="Bopp D."/>
            <person name="Brown S.J."/>
            <person name="Bucher G."/>
            <person name="Butts T."/>
            <person name="Chaumot A."/>
            <person name="Denell R.E."/>
            <person name="Ferrier D.E."/>
            <person name="Friedrich M."/>
            <person name="Gordon C.M."/>
            <person name="Jindra M."/>
            <person name="Klingler M."/>
            <person name="Lan Q."/>
            <person name="Lattorff H.M."/>
            <person name="Laudet V."/>
            <person name="von Levetsow C."/>
            <person name="Liu Z."/>
            <person name="Lutz R."/>
            <person name="Lynch J.A."/>
            <person name="da Fonseca R.N."/>
            <person name="Posnien N."/>
            <person name="Reuter R."/>
            <person name="Roth S."/>
            <person name="Savard J."/>
            <person name="Schinko J.B."/>
            <person name="Schmitt C."/>
            <person name="Schoppmeier M."/>
            <person name="Schroder R."/>
            <person name="Shippy T.D."/>
            <person name="Simonnet F."/>
            <person name="Marques-Souza H."/>
            <person name="Tautz D."/>
            <person name="Tomoyasu Y."/>
            <person name="Trauner J."/>
            <person name="Van der Zee M."/>
            <person name="Vervoort M."/>
            <person name="Wittkopp N."/>
            <person name="Wimmer E.A."/>
            <person name="Yang X."/>
            <person name="Jones A.K."/>
            <person name="Sattelle D.B."/>
            <person name="Ebert P.R."/>
            <person name="Nelson D."/>
            <person name="Scott J.G."/>
            <person name="Beeman R.W."/>
            <person name="Muthukrishnan S."/>
            <person name="Kramer K.J."/>
            <person name="Arakane Y."/>
            <person name="Beeman R.W."/>
            <person name="Zhu Q."/>
            <person name="Hogenkamp D."/>
            <person name="Dixit R."/>
            <person name="Oppert B."/>
            <person name="Jiang H."/>
            <person name="Zou Z."/>
            <person name="Marshall J."/>
            <person name="Elpidina E."/>
            <person name="Vinokurov K."/>
            <person name="Oppert C."/>
            <person name="Zou Z."/>
            <person name="Evans J."/>
            <person name="Lu Z."/>
            <person name="Zhao P."/>
            <person name="Sumathipala N."/>
            <person name="Altincicek B."/>
            <person name="Vilcinskas A."/>
            <person name="Williams M."/>
            <person name="Hultmark D."/>
            <person name="Hetru C."/>
            <person name="Jiang H."/>
            <person name="Grimmelikhuijzen C.J."/>
            <person name="Hauser F."/>
            <person name="Cazzamali G."/>
            <person name="Williamson M."/>
            <person name="Park Y."/>
            <person name="Li B."/>
            <person name="Tanaka Y."/>
            <person name="Predel R."/>
            <person name="Neupert S."/>
            <person name="Schachtner J."/>
            <person name="Verleyen P."/>
            <person name="Raible F."/>
            <person name="Bork P."/>
            <person name="Friedrich M."/>
            <person name="Walden K.K."/>
            <person name="Robertson H.M."/>
            <person name="Angeli S."/>
            <person name="Foret S."/>
            <person name="Bucher G."/>
            <person name="Schuetz S."/>
            <person name="Maleszka R."/>
            <person name="Wimmer E.A."/>
            <person name="Beeman R.W."/>
            <person name="Lorenzen M."/>
            <person name="Tomoyasu Y."/>
            <person name="Miller S.C."/>
            <person name="Grossmann D."/>
            <person name="Bucher G."/>
        </authorList>
    </citation>
    <scope>NUCLEOTIDE SEQUENCE [LARGE SCALE GENOMIC DNA]</scope>
    <source>
        <strain evidence="1 2">Georgia GA2</strain>
    </source>
</reference>
<dbReference type="EMBL" id="KQ971583">
    <property type="protein sequence ID" value="KYB24800.1"/>
    <property type="molecule type" value="Genomic_DNA"/>
</dbReference>